<evidence type="ECO:0000313" key="2">
    <source>
        <dbReference type="Proteomes" id="UP000470246"/>
    </source>
</evidence>
<evidence type="ECO:0000313" key="1">
    <source>
        <dbReference type="EMBL" id="NEK57632.1"/>
    </source>
</evidence>
<protein>
    <recommendedName>
        <fullName evidence="3">DUF1579 domain-containing protein</fullName>
    </recommendedName>
</protein>
<comment type="caution">
    <text evidence="1">The sequence shown here is derived from an EMBL/GenBank/DDBJ whole genome shotgun (WGS) entry which is preliminary data.</text>
</comment>
<dbReference type="AlphaFoldDB" id="A0A7K3VYH3"/>
<dbReference type="EMBL" id="JAAGWF010000008">
    <property type="protein sequence ID" value="NEK57632.1"/>
    <property type="molecule type" value="Genomic_DNA"/>
</dbReference>
<name>A0A7K3VYH3_9ACTN</name>
<organism evidence="1 2">
    <name type="scientific">Geodermatophilus sabuli</name>
    <dbReference type="NCBI Taxonomy" id="1564158"/>
    <lineage>
        <taxon>Bacteria</taxon>
        <taxon>Bacillati</taxon>
        <taxon>Actinomycetota</taxon>
        <taxon>Actinomycetes</taxon>
        <taxon>Geodermatophilales</taxon>
        <taxon>Geodermatophilaceae</taxon>
        <taxon>Geodermatophilus</taxon>
    </lineage>
</organism>
<dbReference type="Proteomes" id="UP000470246">
    <property type="component" value="Unassembled WGS sequence"/>
</dbReference>
<sequence length="159" mass="17207">MASPHPSDHLAPLAPVIGRWRSSGTVHDGTGAVTGRLAGSDTYRWLPGGAWIAHEVDVVVGDEHVVVHEVIGGRDAATGGWQMHAFDASDSPGVMSLVPQEDGLLLLRGEGVRSWFDVRAGDGLMTTRWERELSPGRWVTWMDMRFERVPDAGDPSLSS</sequence>
<dbReference type="RefSeq" id="WP_163480825.1">
    <property type="nucleotide sequence ID" value="NZ_JAAGWF010000008.1"/>
</dbReference>
<reference evidence="1 2" key="1">
    <citation type="submission" date="2020-02" db="EMBL/GenBank/DDBJ databases">
        <title>Geodermatophilus sabuli CPCC 205279 I12A-02694.</title>
        <authorList>
            <person name="Jiang Z."/>
        </authorList>
    </citation>
    <scope>NUCLEOTIDE SEQUENCE [LARGE SCALE GENOMIC DNA]</scope>
    <source>
        <strain evidence="1 2">I12A-02694</strain>
    </source>
</reference>
<keyword evidence="2" id="KW-1185">Reference proteome</keyword>
<proteinExistence type="predicted"/>
<evidence type="ECO:0008006" key="3">
    <source>
        <dbReference type="Google" id="ProtNLM"/>
    </source>
</evidence>
<gene>
    <name evidence="1" type="ORF">GCU56_07080</name>
</gene>
<accession>A0A7K3VYH3</accession>